<protein>
    <submittedName>
        <fullName evidence="1">Uncharacterized protein</fullName>
    </submittedName>
</protein>
<dbReference type="EMBL" id="VYYT01000001">
    <property type="protein sequence ID" value="KAK2780200.1"/>
    <property type="molecule type" value="Genomic_DNA"/>
</dbReference>
<comment type="caution">
    <text evidence="1">The sequence shown here is derived from an EMBL/GenBank/DDBJ whole genome shotgun (WGS) entry which is preliminary data.</text>
</comment>
<dbReference type="AlphaFoldDB" id="A0AAD9YUL1"/>
<accession>A0AAD9YUL1</accession>
<evidence type="ECO:0000313" key="1">
    <source>
        <dbReference type="EMBL" id="KAK2780200.1"/>
    </source>
</evidence>
<proteinExistence type="predicted"/>
<reference evidence="1" key="1">
    <citation type="submission" date="2023-02" db="EMBL/GenBank/DDBJ databases">
        <title>Colletotrichum kahawae CIFC_Que2 genome sequencing and assembly.</title>
        <authorList>
            <person name="Baroncelli R."/>
        </authorList>
    </citation>
    <scope>NUCLEOTIDE SEQUENCE</scope>
    <source>
        <strain evidence="1">CIFC_Que2</strain>
    </source>
</reference>
<keyword evidence="2" id="KW-1185">Reference proteome</keyword>
<organism evidence="1 2">
    <name type="scientific">Colletotrichum kahawae</name>
    <name type="common">Coffee berry disease fungus</name>
    <dbReference type="NCBI Taxonomy" id="34407"/>
    <lineage>
        <taxon>Eukaryota</taxon>
        <taxon>Fungi</taxon>
        <taxon>Dikarya</taxon>
        <taxon>Ascomycota</taxon>
        <taxon>Pezizomycotina</taxon>
        <taxon>Sordariomycetes</taxon>
        <taxon>Hypocreomycetidae</taxon>
        <taxon>Glomerellales</taxon>
        <taxon>Glomerellaceae</taxon>
        <taxon>Colletotrichum</taxon>
        <taxon>Colletotrichum gloeosporioides species complex</taxon>
    </lineage>
</organism>
<gene>
    <name evidence="1" type="ORF">CKAH01_00144</name>
</gene>
<name>A0AAD9YUL1_COLKA</name>
<sequence>MATPEIMQPRLCCSTCVRPLLLLQDTVAFRLPSGHLLS</sequence>
<evidence type="ECO:0000313" key="2">
    <source>
        <dbReference type="Proteomes" id="UP001281614"/>
    </source>
</evidence>
<dbReference type="Proteomes" id="UP001281614">
    <property type="component" value="Unassembled WGS sequence"/>
</dbReference>